<reference evidence="4 5" key="1">
    <citation type="journal article" date="2007" name="Science">
        <title>The Chlamydomonas genome reveals the evolution of key animal and plant functions.</title>
        <authorList>
            <person name="Merchant S.S."/>
            <person name="Prochnik S.E."/>
            <person name="Vallon O."/>
            <person name="Harris E.H."/>
            <person name="Karpowicz S.J."/>
            <person name="Witman G.B."/>
            <person name="Terry A."/>
            <person name="Salamov A."/>
            <person name="Fritz-Laylin L.K."/>
            <person name="Marechal-Drouard L."/>
            <person name="Marshall W.F."/>
            <person name="Qu L.H."/>
            <person name="Nelson D.R."/>
            <person name="Sanderfoot A.A."/>
            <person name="Spalding M.H."/>
            <person name="Kapitonov V.V."/>
            <person name="Ren Q."/>
            <person name="Ferris P."/>
            <person name="Lindquist E."/>
            <person name="Shapiro H."/>
            <person name="Lucas S.M."/>
            <person name="Grimwood J."/>
            <person name="Schmutz J."/>
            <person name="Cardol P."/>
            <person name="Cerutti H."/>
            <person name="Chanfreau G."/>
            <person name="Chen C.L."/>
            <person name="Cognat V."/>
            <person name="Croft M.T."/>
            <person name="Dent R."/>
            <person name="Dutcher S."/>
            <person name="Fernandez E."/>
            <person name="Fukuzawa H."/>
            <person name="Gonzalez-Ballester D."/>
            <person name="Gonzalez-Halphen D."/>
            <person name="Hallmann A."/>
            <person name="Hanikenne M."/>
            <person name="Hippler M."/>
            <person name="Inwood W."/>
            <person name="Jabbari K."/>
            <person name="Kalanon M."/>
            <person name="Kuras R."/>
            <person name="Lefebvre P.A."/>
            <person name="Lemaire S.D."/>
            <person name="Lobanov A.V."/>
            <person name="Lohr M."/>
            <person name="Manuell A."/>
            <person name="Meier I."/>
            <person name="Mets L."/>
            <person name="Mittag M."/>
            <person name="Mittelmeier T."/>
            <person name="Moroney J.V."/>
            <person name="Moseley J."/>
            <person name="Napoli C."/>
            <person name="Nedelcu A.M."/>
            <person name="Niyogi K."/>
            <person name="Novoselov S.V."/>
            <person name="Paulsen I.T."/>
            <person name="Pazour G."/>
            <person name="Purton S."/>
            <person name="Ral J.P."/>
            <person name="Riano-Pachon D.M."/>
            <person name="Riekhof W."/>
            <person name="Rymarquis L."/>
            <person name="Schroda M."/>
            <person name="Stern D."/>
            <person name="Umen J."/>
            <person name="Willows R."/>
            <person name="Wilson N."/>
            <person name="Zimmer S.L."/>
            <person name="Allmer J."/>
            <person name="Balk J."/>
            <person name="Bisova K."/>
            <person name="Chen C.J."/>
            <person name="Elias M."/>
            <person name="Gendler K."/>
            <person name="Hauser C."/>
            <person name="Lamb M.R."/>
            <person name="Ledford H."/>
            <person name="Long J.C."/>
            <person name="Minagawa J."/>
            <person name="Page M.D."/>
            <person name="Pan J."/>
            <person name="Pootakham W."/>
            <person name="Roje S."/>
            <person name="Rose A."/>
            <person name="Stahlberg E."/>
            <person name="Terauchi A.M."/>
            <person name="Yang P."/>
            <person name="Ball S."/>
            <person name="Bowler C."/>
            <person name="Dieckmann C.L."/>
            <person name="Gladyshev V.N."/>
            <person name="Green P."/>
            <person name="Jorgensen R."/>
            <person name="Mayfield S."/>
            <person name="Mueller-Roeber B."/>
            <person name="Rajamani S."/>
            <person name="Sayre R.T."/>
            <person name="Brokstein P."/>
            <person name="Dubchak I."/>
            <person name="Goodstein D."/>
            <person name="Hornick L."/>
            <person name="Huang Y.W."/>
            <person name="Jhaveri J."/>
            <person name="Luo Y."/>
            <person name="Martinez D."/>
            <person name="Ngau W.C."/>
            <person name="Otillar B."/>
            <person name="Poliakov A."/>
            <person name="Porter A."/>
            <person name="Szajkowski L."/>
            <person name="Werner G."/>
            <person name="Zhou K."/>
            <person name="Grigoriev I.V."/>
            <person name="Rokhsar D.S."/>
            <person name="Grossman A.R."/>
        </authorList>
    </citation>
    <scope>NUCLEOTIDE SEQUENCE [LARGE SCALE GENOMIC DNA]</scope>
    <source>
        <strain evidence="5">CC-503</strain>
    </source>
</reference>
<feature type="region of interest" description="Disordered" evidence="1">
    <location>
        <begin position="22"/>
        <end position="82"/>
    </location>
</feature>
<evidence type="ECO:0000313" key="5">
    <source>
        <dbReference type="Proteomes" id="UP000006906"/>
    </source>
</evidence>
<keyword evidence="2" id="KW-1133">Transmembrane helix</keyword>
<dbReference type="RefSeq" id="XP_042926849.1">
    <property type="nucleotide sequence ID" value="XM_043059215.1"/>
</dbReference>
<dbReference type="InParanoid" id="A0A2K3E0F6"/>
<dbReference type="Proteomes" id="UP000006906">
    <property type="component" value="Chromosome 2"/>
</dbReference>
<dbReference type="KEGG" id="cre:CHLRE_02g079450v5"/>
<evidence type="ECO:0000256" key="2">
    <source>
        <dbReference type="SAM" id="Phobius"/>
    </source>
</evidence>
<feature type="transmembrane region" description="Helical" evidence="2">
    <location>
        <begin position="817"/>
        <end position="841"/>
    </location>
</feature>
<feature type="chain" id="PRO_5014343092" evidence="3">
    <location>
        <begin position="21"/>
        <end position="892"/>
    </location>
</feature>
<evidence type="ECO:0000256" key="3">
    <source>
        <dbReference type="SAM" id="SignalP"/>
    </source>
</evidence>
<sequence>MLYKGLLASVLSTLLITSLAQTPPPYGSSSPPPTYGSTPPSSPAPLYGSTPPPSPAPSPSPLPSSASPSPQPSPSASPAVVTPTRSFAGSAHFLGPASGCEGTSMDGFGSAALSTTTAAGAFSGTANPAALQVFATLNAGTSSTCVDAFTGLPLPFALFGVLNAAASGASPVMPMTPVTRLLENSPAAMSAADPLTAAYAMVGVAGALPTGSLAALSSASRAVRLIGVRMLFADAALSSAVVSATAALAAMSSAGTLPKCAAADARAAAVYAAMGSLASTSSTTSFDLSAAGLVSKLVISAASRSCEATSATLASADVAALAQQADALHQAAVASLSLTTPLGAAAGGAAIDLASVMPLTALEAAARALYVVQAKGTAAVAAVASGNAQAVAQLVAGFATELAAAPVNAAAMAAAITAVPAQPAPAALRLAARAAGPLTGCAATVRDLYLRQTQTATTDDKGAATTTLPVSGVLVSLPAGCRDAALSTSTRTSVSTFALSVLLPPGIESAALNPAAALATALFLYKAGASDTFPSRAIAPSDFALIYSAFKLGLAGAADELPASADFVRQNFGNASAAAAVLGTRAYLLNLRLSAMAGPTSAFLAGLTGGQVDAAAAQMMAAFARDLAAGNFTVTSSASTSADGSTSDDTSTYLANAMMQVYQKHQEQHSSRRQLLQSATLTTDQLTALMASAAQVVAASTALLTQLDKQVASAAAAGSPLDAAVVFRQAAQVASVQQTALTAALVQLAAAAASGNASEVAALSNKMASDFTGTALSAAVQSAAVSQAALTDMLASSGISTQPSAPAASSSGSSSNVAVIVGCTVGIVGGAAVIAGVAAFMMHRRRAAQKISHKTDGGVDVAYAPTGAAAVGVATPMSAAGPATDVEMGAAK</sequence>
<accession>A0A2K3E0F6</accession>
<dbReference type="OrthoDB" id="551230at2759"/>
<dbReference type="ExpressionAtlas" id="A0A2K3E0F6">
    <property type="expression patterns" value="baseline"/>
</dbReference>
<keyword evidence="2" id="KW-0472">Membrane</keyword>
<feature type="signal peptide" evidence="3">
    <location>
        <begin position="1"/>
        <end position="20"/>
    </location>
</feature>
<dbReference type="EMBL" id="CM008963">
    <property type="protein sequence ID" value="PNW86272.1"/>
    <property type="molecule type" value="Genomic_DNA"/>
</dbReference>
<evidence type="ECO:0000256" key="1">
    <source>
        <dbReference type="SAM" id="MobiDB-lite"/>
    </source>
</evidence>
<keyword evidence="2" id="KW-0812">Transmembrane</keyword>
<evidence type="ECO:0000313" key="4">
    <source>
        <dbReference type="EMBL" id="PNW86272.1"/>
    </source>
</evidence>
<feature type="compositionally biased region" description="Pro residues" evidence="1">
    <location>
        <begin position="22"/>
        <end position="34"/>
    </location>
</feature>
<feature type="compositionally biased region" description="Low complexity" evidence="1">
    <location>
        <begin position="35"/>
        <end position="49"/>
    </location>
</feature>
<dbReference type="Gramene" id="PNW86272">
    <property type="protein sequence ID" value="PNW86272"/>
    <property type="gene ID" value="CHLRE_02g079450v5"/>
</dbReference>
<feature type="compositionally biased region" description="Pro residues" evidence="1">
    <location>
        <begin position="50"/>
        <end position="62"/>
    </location>
</feature>
<dbReference type="AlphaFoldDB" id="A0A2K3E0F6"/>
<protein>
    <submittedName>
        <fullName evidence="4">Uncharacterized protein</fullName>
    </submittedName>
</protein>
<proteinExistence type="predicted"/>
<organism evidence="4 5">
    <name type="scientific">Chlamydomonas reinhardtii</name>
    <name type="common">Chlamydomonas smithii</name>
    <dbReference type="NCBI Taxonomy" id="3055"/>
    <lineage>
        <taxon>Eukaryota</taxon>
        <taxon>Viridiplantae</taxon>
        <taxon>Chlorophyta</taxon>
        <taxon>core chlorophytes</taxon>
        <taxon>Chlorophyceae</taxon>
        <taxon>CS clade</taxon>
        <taxon>Chlamydomonadales</taxon>
        <taxon>Chlamydomonadaceae</taxon>
        <taxon>Chlamydomonas</taxon>
    </lineage>
</organism>
<keyword evidence="3" id="KW-0732">Signal</keyword>
<name>A0A2K3E0F6_CHLRE</name>
<gene>
    <name evidence="4" type="ORF">CHLRE_02g079450v5</name>
</gene>
<keyword evidence="5" id="KW-1185">Reference proteome</keyword>
<dbReference type="GeneID" id="5727273"/>